<dbReference type="InterPro" id="IPR039329">
    <property type="entry name" value="SIAE"/>
</dbReference>
<accession>A0A7G1HRF4</accession>
<evidence type="ECO:0000256" key="1">
    <source>
        <dbReference type="ARBA" id="ARBA00022801"/>
    </source>
</evidence>
<dbReference type="GO" id="GO:0001681">
    <property type="term" value="F:sialate O-acetylesterase activity"/>
    <property type="evidence" value="ECO:0007669"/>
    <property type="project" value="InterPro"/>
</dbReference>
<proteinExistence type="predicted"/>
<dbReference type="RefSeq" id="WP_246469166.1">
    <property type="nucleotide sequence ID" value="NZ_AP023322.1"/>
</dbReference>
<evidence type="ECO:0000313" key="5">
    <source>
        <dbReference type="Proteomes" id="UP000594042"/>
    </source>
</evidence>
<dbReference type="Proteomes" id="UP000594042">
    <property type="component" value="Chromosome"/>
</dbReference>
<dbReference type="PANTHER" id="PTHR22901:SF0">
    <property type="entry name" value="SIALATE O-ACETYLESTERASE"/>
    <property type="match status" value="1"/>
</dbReference>
<feature type="signal peptide" evidence="2">
    <location>
        <begin position="1"/>
        <end position="21"/>
    </location>
</feature>
<keyword evidence="1" id="KW-0378">Hydrolase</keyword>
<feature type="domain" description="Sialate O-acetylesterase" evidence="3">
    <location>
        <begin position="112"/>
        <end position="357"/>
    </location>
</feature>
<dbReference type="SUPFAM" id="SSF52266">
    <property type="entry name" value="SGNH hydrolase"/>
    <property type="match status" value="1"/>
</dbReference>
<feature type="chain" id="PRO_5028954817" evidence="2">
    <location>
        <begin position="22"/>
        <end position="469"/>
    </location>
</feature>
<dbReference type="KEGG" id="copr:Cop2CBH44_03830"/>
<dbReference type="Gene3D" id="3.40.50.1110">
    <property type="entry name" value="SGNH hydrolase"/>
    <property type="match status" value="1"/>
</dbReference>
<keyword evidence="5" id="KW-1185">Reference proteome</keyword>
<dbReference type="PANTHER" id="PTHR22901">
    <property type="entry name" value="SIALATE O-ACETYLESTERASE"/>
    <property type="match status" value="1"/>
</dbReference>
<dbReference type="AlphaFoldDB" id="A0A7G1HRF4"/>
<evidence type="ECO:0000259" key="3">
    <source>
        <dbReference type="Pfam" id="PF03629"/>
    </source>
</evidence>
<keyword evidence="2" id="KW-0732">Signal</keyword>
<dbReference type="InterPro" id="IPR036514">
    <property type="entry name" value="SGNH_hydro_sf"/>
</dbReference>
<organism evidence="4 5">
    <name type="scientific">Coprobacter secundus subsp. similis</name>
    <dbReference type="NCBI Taxonomy" id="2751153"/>
    <lineage>
        <taxon>Bacteria</taxon>
        <taxon>Pseudomonadati</taxon>
        <taxon>Bacteroidota</taxon>
        <taxon>Bacteroidia</taxon>
        <taxon>Bacteroidales</taxon>
        <taxon>Barnesiellaceae</taxon>
        <taxon>Coprobacter</taxon>
    </lineage>
</organism>
<sequence>MKIIIKALSIFLACCSSFAIKGQPPVRLHLPSIFSDHMVLQQQSSVPVWGWGEAGTTVKIVGSWLPQDTVCTKVDDCGHWMVKIPTTRYGGPYTLHILSNDRIELKDIMLGEVWLCSGQSNMEWAPNNGIQNQKEEIEAANHPSIRFFSLSKQGSKYLQEDCHARWEKCTPEVMQWRSAVAYFFGKQLQKKLNVPIGLIVSAWGGTPAEVWVPRDTIMNHRKITENLIHETYPWWPVEPGVLYNSMIYPLMPYDIAGTIWYQGESNRDNPSSYCLLMEKLIESWRKGFNKDFPFYIVQIAPFGYGSTNNGPALVREAQELVVRKVPNTELVVTVDVGDVRNIHPARKAEVGTRLANLALGKEYKVLEQGYESPFFMQMSVEKGKALLSFSHATTGLVCPDKEIRGLMIAGDDGHFVPAQARIKGNHLIVSSPEVKRPVSVRYCFDDATIGNLFNREGLPVAPFRTDSGK</sequence>
<dbReference type="EMBL" id="AP023322">
    <property type="protein sequence ID" value="BCI62030.1"/>
    <property type="molecule type" value="Genomic_DNA"/>
</dbReference>
<dbReference type="InterPro" id="IPR005181">
    <property type="entry name" value="SASA"/>
</dbReference>
<reference evidence="5" key="1">
    <citation type="submission" date="2020-07" db="EMBL/GenBank/DDBJ databases">
        <title>Complete genome sequencing of Coprobacter sp. strain 2CBH44.</title>
        <authorList>
            <person name="Sakamoto M."/>
            <person name="Murakami T."/>
            <person name="Mori H."/>
        </authorList>
    </citation>
    <scope>NUCLEOTIDE SEQUENCE [LARGE SCALE GENOMIC DNA]</scope>
    <source>
        <strain evidence="5">2CBH44</strain>
    </source>
</reference>
<gene>
    <name evidence="4" type="ORF">Cop2CBH44_03830</name>
</gene>
<dbReference type="GO" id="GO:0005975">
    <property type="term" value="P:carbohydrate metabolic process"/>
    <property type="evidence" value="ECO:0007669"/>
    <property type="project" value="TreeGrafter"/>
</dbReference>
<evidence type="ECO:0000256" key="2">
    <source>
        <dbReference type="SAM" id="SignalP"/>
    </source>
</evidence>
<protein>
    <submittedName>
        <fullName evidence="4">9-O-acetylesterase</fullName>
    </submittedName>
</protein>
<evidence type="ECO:0000313" key="4">
    <source>
        <dbReference type="EMBL" id="BCI62030.1"/>
    </source>
</evidence>
<name>A0A7G1HRF4_9BACT</name>
<dbReference type="Pfam" id="PF03629">
    <property type="entry name" value="SASA"/>
    <property type="match status" value="1"/>
</dbReference>